<dbReference type="Proteomes" id="UP000604046">
    <property type="component" value="Unassembled WGS sequence"/>
</dbReference>
<sequence length="582" mass="64465">MALHGCACVEPALQEGCGPFCLPSMGAAACHGGVDCCADQGNADAEEGATRKTIHSMECFADTQEPMCTFDCDAEGEPMKNRPDIDPAIATASLMVRREPRGSQSRLEQSAHLALDREIARSVPLARTLQGLGHLWRSRPNKMSQDELLSLWQSSQKADSYDAFLSHTWWTPGYQKFLSLLLRSYWHFAVLSFAVTCLGIVIMYVFDILPMPLTFAAEFAQWRYEIPCGPWATISGFVVSLLTLLSAPSFPCQRFAVFMDVACIHQTDMRLRERGIYSIGGYMTVAKELRILWSVPYLTRLWCIFELAGYRRANPQGKLVFQPLLVERNFLVFWFCTFLFSCTFHVINTGLRLRGAVAIPTLLACGALLPGVHTIRKGFQEQQRSLRDMASFDLSRVSCSSDDDRQFILTAVAEWYGSIDAFAEYVRGPLRDELLQVYAETRAPMSYCLLAYTPPVAIYADVVGALWKAGAPSEVLWTYCLGEGLSGILGGAILVKVLFILAKHFAQPKFASRGMDYLQSGGVMLVFLLSVGIFLTRPAVYRTLGLPGALATLVVTAPCFAAIFRRDLYKLGHALRACVSGS</sequence>
<proteinExistence type="predicted"/>
<evidence type="ECO:0000256" key="1">
    <source>
        <dbReference type="SAM" id="Phobius"/>
    </source>
</evidence>
<keyword evidence="1" id="KW-0812">Transmembrane</keyword>
<evidence type="ECO:0000313" key="3">
    <source>
        <dbReference type="Proteomes" id="UP000604046"/>
    </source>
</evidence>
<evidence type="ECO:0000313" key="2">
    <source>
        <dbReference type="EMBL" id="CAE7521176.1"/>
    </source>
</evidence>
<comment type="caution">
    <text evidence="2">The sequence shown here is derived from an EMBL/GenBank/DDBJ whole genome shotgun (WGS) entry which is preliminary data.</text>
</comment>
<keyword evidence="1" id="KW-0472">Membrane</keyword>
<keyword evidence="1" id="KW-1133">Transmembrane helix</keyword>
<keyword evidence="3" id="KW-1185">Reference proteome</keyword>
<protein>
    <submittedName>
        <fullName evidence="2">Uncharacterized protein</fullName>
    </submittedName>
</protein>
<feature type="transmembrane region" description="Helical" evidence="1">
    <location>
        <begin position="522"/>
        <end position="540"/>
    </location>
</feature>
<dbReference type="EMBL" id="CAJNDS010002546">
    <property type="protein sequence ID" value="CAE7521176.1"/>
    <property type="molecule type" value="Genomic_DNA"/>
</dbReference>
<dbReference type="OrthoDB" id="430346at2759"/>
<feature type="transmembrane region" description="Helical" evidence="1">
    <location>
        <begin position="330"/>
        <end position="347"/>
    </location>
</feature>
<organism evidence="2 3">
    <name type="scientific">Symbiodinium natans</name>
    <dbReference type="NCBI Taxonomy" id="878477"/>
    <lineage>
        <taxon>Eukaryota</taxon>
        <taxon>Sar</taxon>
        <taxon>Alveolata</taxon>
        <taxon>Dinophyceae</taxon>
        <taxon>Suessiales</taxon>
        <taxon>Symbiodiniaceae</taxon>
        <taxon>Symbiodinium</taxon>
    </lineage>
</organism>
<feature type="transmembrane region" description="Helical" evidence="1">
    <location>
        <begin position="353"/>
        <end position="375"/>
    </location>
</feature>
<dbReference type="AlphaFoldDB" id="A0A812TCX0"/>
<feature type="transmembrane region" description="Helical" evidence="1">
    <location>
        <begin position="546"/>
        <end position="564"/>
    </location>
</feature>
<gene>
    <name evidence="2" type="ORF">SNAT2548_LOCUS29172</name>
</gene>
<name>A0A812TCX0_9DINO</name>
<accession>A0A812TCX0</accession>
<reference evidence="2" key="1">
    <citation type="submission" date="2021-02" db="EMBL/GenBank/DDBJ databases">
        <authorList>
            <person name="Dougan E. K."/>
            <person name="Rhodes N."/>
            <person name="Thang M."/>
            <person name="Chan C."/>
        </authorList>
    </citation>
    <scope>NUCLEOTIDE SEQUENCE</scope>
</reference>
<feature type="transmembrane region" description="Helical" evidence="1">
    <location>
        <begin position="476"/>
        <end position="501"/>
    </location>
</feature>
<feature type="transmembrane region" description="Helical" evidence="1">
    <location>
        <begin position="185"/>
        <end position="206"/>
    </location>
</feature>